<comment type="caution">
    <text evidence="9">The sequence shown here is derived from an EMBL/GenBank/DDBJ whole genome shotgun (WGS) entry which is preliminary data.</text>
</comment>
<dbReference type="Gene3D" id="3.90.70.10">
    <property type="entry name" value="Cysteine proteinases"/>
    <property type="match status" value="2"/>
</dbReference>
<dbReference type="InterPro" id="IPR038765">
    <property type="entry name" value="Papain-like_cys_pep_sf"/>
</dbReference>
<dbReference type="PANTHER" id="PTHR43982">
    <property type="entry name" value="UBIQUITIN CARBOXYL-TERMINAL HYDROLASE"/>
    <property type="match status" value="1"/>
</dbReference>
<feature type="compositionally biased region" description="Acidic residues" evidence="7">
    <location>
        <begin position="818"/>
        <end position="834"/>
    </location>
</feature>
<dbReference type="EMBL" id="JXNT01000001">
    <property type="protein sequence ID" value="ODM22844.1"/>
    <property type="molecule type" value="Genomic_DNA"/>
</dbReference>
<dbReference type="PROSITE" id="PS00972">
    <property type="entry name" value="USP_1"/>
    <property type="match status" value="1"/>
</dbReference>
<evidence type="ECO:0000256" key="5">
    <source>
        <dbReference type="ARBA" id="ARBA00022801"/>
    </source>
</evidence>
<evidence type="ECO:0000256" key="7">
    <source>
        <dbReference type="SAM" id="MobiDB-lite"/>
    </source>
</evidence>
<dbReference type="GO" id="GO:0070628">
    <property type="term" value="F:proteasome binding"/>
    <property type="evidence" value="ECO:0007669"/>
    <property type="project" value="TreeGrafter"/>
</dbReference>
<feature type="region of interest" description="Disordered" evidence="7">
    <location>
        <begin position="731"/>
        <end position="863"/>
    </location>
</feature>
<proteinExistence type="predicted"/>
<name>A0A1E3BPF0_ASPCR</name>
<keyword evidence="5" id="KW-0378">Hydrolase</keyword>
<evidence type="ECO:0000259" key="8">
    <source>
        <dbReference type="PROSITE" id="PS50235"/>
    </source>
</evidence>
<dbReference type="EC" id="3.4.19.12" evidence="2"/>
<dbReference type="CDD" id="cd02666">
    <property type="entry name" value="Peptidase_C19J"/>
    <property type="match status" value="1"/>
</dbReference>
<evidence type="ECO:0000256" key="2">
    <source>
        <dbReference type="ARBA" id="ARBA00012759"/>
    </source>
</evidence>
<feature type="compositionally biased region" description="Pro residues" evidence="7">
    <location>
        <begin position="845"/>
        <end position="861"/>
    </location>
</feature>
<evidence type="ECO:0000256" key="6">
    <source>
        <dbReference type="ARBA" id="ARBA00022807"/>
    </source>
</evidence>
<feature type="compositionally biased region" description="Basic and acidic residues" evidence="7">
    <location>
        <begin position="1276"/>
        <end position="1288"/>
    </location>
</feature>
<keyword evidence="3" id="KW-0645">Protease</keyword>
<dbReference type="SUPFAM" id="SSF54001">
    <property type="entry name" value="Cysteine proteinases"/>
    <property type="match status" value="1"/>
</dbReference>
<evidence type="ECO:0000313" key="9">
    <source>
        <dbReference type="EMBL" id="ODM22844.1"/>
    </source>
</evidence>
<dbReference type="Pfam" id="PF13446">
    <property type="entry name" value="RPT"/>
    <property type="match status" value="4"/>
</dbReference>
<comment type="catalytic activity">
    <reaction evidence="1">
        <text>Thiol-dependent hydrolysis of ester, thioester, amide, peptide and isopeptide bonds formed by the C-terminal Gly of ubiquitin (a 76-residue protein attached to proteins as an intracellular targeting signal).</text>
        <dbReference type="EC" id="3.4.19.12"/>
    </reaction>
</comment>
<dbReference type="GO" id="GO:0004843">
    <property type="term" value="F:cysteine-type deubiquitinase activity"/>
    <property type="evidence" value="ECO:0007669"/>
    <property type="project" value="UniProtKB-EC"/>
</dbReference>
<feature type="domain" description="USP" evidence="8">
    <location>
        <begin position="622"/>
        <end position="1200"/>
    </location>
</feature>
<evidence type="ECO:0000256" key="3">
    <source>
        <dbReference type="ARBA" id="ARBA00022670"/>
    </source>
</evidence>
<dbReference type="Pfam" id="PF00443">
    <property type="entry name" value="UCH"/>
    <property type="match status" value="1"/>
</dbReference>
<dbReference type="GO" id="GO:0043161">
    <property type="term" value="P:proteasome-mediated ubiquitin-dependent protein catabolic process"/>
    <property type="evidence" value="ECO:0007669"/>
    <property type="project" value="InterPro"/>
</dbReference>
<gene>
    <name evidence="9" type="ORF">SI65_00433</name>
</gene>
<feature type="region of interest" description="Disordered" evidence="7">
    <location>
        <begin position="1241"/>
        <end position="1324"/>
    </location>
</feature>
<evidence type="ECO:0000313" key="10">
    <source>
        <dbReference type="Proteomes" id="UP000094569"/>
    </source>
</evidence>
<keyword evidence="10" id="KW-1185">Reference proteome</keyword>
<organism evidence="9 10">
    <name type="scientific">Aspergillus cristatus</name>
    <name type="common">Chinese Fuzhuan brick tea-fermentation fungus</name>
    <name type="synonym">Eurotium cristatum</name>
    <dbReference type="NCBI Taxonomy" id="573508"/>
    <lineage>
        <taxon>Eukaryota</taxon>
        <taxon>Fungi</taxon>
        <taxon>Dikarya</taxon>
        <taxon>Ascomycota</taxon>
        <taxon>Pezizomycotina</taxon>
        <taxon>Eurotiomycetes</taxon>
        <taxon>Eurotiomycetidae</taxon>
        <taxon>Eurotiales</taxon>
        <taxon>Aspergillaceae</taxon>
        <taxon>Aspergillus</taxon>
        <taxon>Aspergillus subgen. Aspergillus</taxon>
    </lineage>
</organism>
<protein>
    <recommendedName>
        <fullName evidence="2">ubiquitinyl hydrolase 1</fullName>
        <ecNumber evidence="2">3.4.19.12</ecNumber>
    </recommendedName>
</protein>
<dbReference type="InterPro" id="IPR025305">
    <property type="entry name" value="UCH_repeat_domain"/>
</dbReference>
<feature type="region of interest" description="Disordered" evidence="7">
    <location>
        <begin position="1"/>
        <end position="35"/>
    </location>
</feature>
<dbReference type="PROSITE" id="PS50235">
    <property type="entry name" value="USP_3"/>
    <property type="match status" value="1"/>
</dbReference>
<dbReference type="InterPro" id="IPR028889">
    <property type="entry name" value="USP"/>
</dbReference>
<dbReference type="InterPro" id="IPR044635">
    <property type="entry name" value="UBP14-like"/>
</dbReference>
<dbReference type="FunFam" id="3.90.70.10:FF:000122">
    <property type="entry name" value="Ubiquitin carboxyl-terminal hydrolase 2"/>
    <property type="match status" value="1"/>
</dbReference>
<evidence type="ECO:0000256" key="1">
    <source>
        <dbReference type="ARBA" id="ARBA00000707"/>
    </source>
</evidence>
<dbReference type="OrthoDB" id="2420415at2759"/>
<dbReference type="VEuPathDB" id="FungiDB:SI65_00433"/>
<keyword evidence="6" id="KW-0788">Thiol protease</keyword>
<reference evidence="9 10" key="1">
    <citation type="journal article" date="2016" name="BMC Genomics">
        <title>Comparative genomic and transcriptomic analyses of the Fuzhuan brick tea-fermentation fungus Aspergillus cristatus.</title>
        <authorList>
            <person name="Ge Y."/>
            <person name="Wang Y."/>
            <person name="Liu Y."/>
            <person name="Tan Y."/>
            <person name="Ren X."/>
            <person name="Zhang X."/>
            <person name="Hyde K.D."/>
            <person name="Liu Y."/>
            <person name="Liu Z."/>
        </authorList>
    </citation>
    <scope>NUCLEOTIDE SEQUENCE [LARGE SCALE GENOMIC DNA]</scope>
    <source>
        <strain evidence="9 10">GZAAS20.1005</strain>
    </source>
</reference>
<dbReference type="STRING" id="573508.A0A1E3BPF0"/>
<dbReference type="Proteomes" id="UP000094569">
    <property type="component" value="Unassembled WGS sequence"/>
</dbReference>
<accession>A0A1E3BPF0</accession>
<keyword evidence="4" id="KW-0833">Ubl conjugation pathway</keyword>
<dbReference type="InterPro" id="IPR001394">
    <property type="entry name" value="Peptidase_C19_UCH"/>
</dbReference>
<evidence type="ECO:0000256" key="4">
    <source>
        <dbReference type="ARBA" id="ARBA00022786"/>
    </source>
</evidence>
<dbReference type="PANTHER" id="PTHR43982:SF6">
    <property type="entry name" value="UBIQUITIN CARBOXYL-TERMINAL HYDROLASE 2-RELATED"/>
    <property type="match status" value="1"/>
</dbReference>
<sequence length="1324" mass="147712">MSSLQRSGKTAPRLVQDVQDYDPAHPPGTGRNLLSDVPPVYPEYYNGPQDFISPLACRHQYARKEMQTFLSQPDQRRNTGTPSRVSAMCTKCRTHLQVVVNYAGAIGQSGQNVSGHIHHFVYKSGRQRGGVSPVEVTPKGQVAESFHYECSYLSCSAATSVRVLSPVLADDWVRLLTDVNLLAERTDAAIAAYPERMEGIARPPPISVLANLRIYITNAIRDVQRSKSISAVNKRFMACFGVEGRPCGELLEFLGFTFKEAEGLWDPPRPNPWAEYPYQDQQKIFLDDVAHELAALMEQRPLSEKRGNQVDPIGPPASDDLLDALEALAYPKTTRSNEFSMAPAPYYEDLGAVENMSSTLIVDAFNRQVSVDPGRTSLYLQCLKAIGELRGGEDGAIIDQAVQVAYAEGKYTDDDIVTAYRYFGLSHDDTRLTEDSIIGKFYAFLSSTSQETESRTQLWRIGDSRRSERIKSAAEDRVSNAEQAQVFLGVDDKTSDDFIITMYTAKVNDNPATRDLARRAVDLIAQSRKSEGLKHFLQTGEAGAGEMDVADAYRLLQIPDRTIDDGAIMAAYTICIDEAPAQAETYNRALCLIAQDRDSPLLSSMVPGAAAQPGRNISEWPVGLQNIGNTCYLNSLLQFYFSVLPFREMVLDFENFRMEVDDEGIEKKQVGSRKVQKQEVERSQKFLRELRILFNDMINSSSPYVIPGQELARLTLISPSNEAAIRRQSTISAGRPSGLGEVNGMPILGPLGPPQTTTEEAEKRDPSENPGIAEAERPQRPISDGDSDATLVSETTKQGAPAVHADNQENASQQTDVVMEDSGNDAPEPTDNDDMPPLGPADTPIAPPSQPPPVPPRPTPQVDPQKQLIEEVEIGAQQDVTEVINNVLFQSQCAIRPIGIASDGEQLDQIKDLFYGRTKSYLSTEKNVRSREEWWCDIKVDVATGSRDIYAAIDGAFDVQKVNIDNSIAEQYAAISKLPPVLQVQVQRVQFDPVKKSSFKSTHHLDLKETIYLDRYMDTQHPEILKRREQCWGWKKSLRRLEARRADLLRKNESDGLDMPTLFSSTKDLLDDLNSMKEDPEAAQDALYINPQLASELGQLSHITQTELSHIEKEIRDTQAMISSQFADYRHLAYRLYAVFVHRGSVSFGHYWIYIYDFKKNVWRKYNDSEVTEVQDPSEIFQDRQEQNPPTPYFFVYVNDTMKDRLVNPVCREIVDPQSNAQTFPETEQDTAMQEAIMASQQPTEKDVNMDPPAYDEASGGAPGTGADLLLPSLAQEKKADGMVDKQKMSFPPPMDTNANNPLKRKGVDELESSNDGYVRVDLT</sequence>
<dbReference type="PROSITE" id="PS00973">
    <property type="entry name" value="USP_2"/>
    <property type="match status" value="1"/>
</dbReference>
<dbReference type="InterPro" id="IPR018200">
    <property type="entry name" value="USP_CS"/>
</dbReference>
<dbReference type="GO" id="GO:0016579">
    <property type="term" value="P:protein deubiquitination"/>
    <property type="evidence" value="ECO:0007669"/>
    <property type="project" value="InterPro"/>
</dbReference>
<dbReference type="GO" id="GO:0061136">
    <property type="term" value="P:regulation of proteasomal protein catabolic process"/>
    <property type="evidence" value="ECO:0007669"/>
    <property type="project" value="TreeGrafter"/>
</dbReference>